<sequence length="507" mass="57745">MDPVNIVLSAFKSHDIHIKHDEIKLALNDEAAKSALGLLVDDTLLSQEELISYLELGSSGALETLNLSDVDMTRPFLDEDLRGAIESLNTSTAAIQKQNEILALQHDFLNKQFSMESERKLGHKKDAERLGQRHESRRQSINTMATELAHELSLTLKNESEKATTDGRKILSVLTILMKEDDRIFTDIEKLVTEVNTTGDDALFVKHTLDLDTRLSQYVAEEIQHRLDRSYLESIQDSQKPGHCLRETEDEGMATLEDELESLYPEIDVLAEISSKQRYGEPILRELHNRHGKMRIAAHKKLDYIIDLIAEMIVSAEDFTKYLQDRESFCSTLETLSATLQYEVGEQFPNPHTARRETWKRRPVQPTPMPAPSEGNVGLLPEFQFLAGLLRRVSMPSELVFRAEEDGSIVALHEKRLHMFECSSSYAFAADASLVAETAPTDRATRLLSLSLHPSDHGDSFCHVGHENSLPQLELQLRRIQKDIEQLNWDVLHRRDNNRKSFMEKWA</sequence>
<dbReference type="OrthoDB" id="1699231at2759"/>
<evidence type="ECO:0000313" key="3">
    <source>
        <dbReference type="Proteomes" id="UP000308092"/>
    </source>
</evidence>
<dbReference type="Proteomes" id="UP000308092">
    <property type="component" value="Unassembled WGS sequence"/>
</dbReference>
<dbReference type="RefSeq" id="XP_033431667.1">
    <property type="nucleotide sequence ID" value="XM_033565910.1"/>
</dbReference>
<accession>A0A4S3J9C4</accession>
<organism evidence="2 3">
    <name type="scientific">Aspergillus tanneri</name>
    <dbReference type="NCBI Taxonomy" id="1220188"/>
    <lineage>
        <taxon>Eukaryota</taxon>
        <taxon>Fungi</taxon>
        <taxon>Dikarya</taxon>
        <taxon>Ascomycota</taxon>
        <taxon>Pezizomycotina</taxon>
        <taxon>Eurotiomycetes</taxon>
        <taxon>Eurotiomycetidae</taxon>
        <taxon>Eurotiales</taxon>
        <taxon>Aspergillaceae</taxon>
        <taxon>Aspergillus</taxon>
        <taxon>Aspergillus subgen. Circumdati</taxon>
    </lineage>
</organism>
<dbReference type="EMBL" id="QUQM01000002">
    <property type="protein sequence ID" value="KAA8652306.1"/>
    <property type="molecule type" value="Genomic_DNA"/>
</dbReference>
<keyword evidence="3" id="KW-1185">Reference proteome</keyword>
<evidence type="ECO:0000313" key="1">
    <source>
        <dbReference type="EMBL" id="KAA8652306.1"/>
    </source>
</evidence>
<dbReference type="AlphaFoldDB" id="A0A4S3J9C4"/>
<dbReference type="STRING" id="1220188.A0A4S3J9C4"/>
<name>A0A4S3J9C4_9EURO</name>
<evidence type="ECO:0000313" key="2">
    <source>
        <dbReference type="EMBL" id="THC91669.1"/>
    </source>
</evidence>
<dbReference type="Proteomes" id="UP000324241">
    <property type="component" value="Unassembled WGS sequence"/>
</dbReference>
<dbReference type="VEuPathDB" id="FungiDB:EYZ11_008864"/>
<comment type="caution">
    <text evidence="2">The sequence shown here is derived from an EMBL/GenBank/DDBJ whole genome shotgun (WGS) entry which is preliminary data.</text>
</comment>
<protein>
    <submittedName>
        <fullName evidence="2">Uncharacterized protein</fullName>
    </submittedName>
</protein>
<gene>
    <name evidence="1" type="ORF">ATNIH1004_001210</name>
    <name evidence="2" type="ORF">EYZ11_008864</name>
</gene>
<reference evidence="2 3" key="1">
    <citation type="submission" date="2019-03" db="EMBL/GenBank/DDBJ databases">
        <title>The genome sequence of a newly discovered highly antifungal drug resistant Aspergillus species, Aspergillus tanneri NIH 1004.</title>
        <authorList>
            <person name="Mounaud S."/>
            <person name="Singh I."/>
            <person name="Joardar V."/>
            <person name="Pakala S."/>
            <person name="Pakala S."/>
            <person name="Venepally P."/>
            <person name="Hoover J."/>
            <person name="Nierman W."/>
            <person name="Chung J."/>
            <person name="Losada L."/>
        </authorList>
    </citation>
    <scope>NUCLEOTIDE SEQUENCE [LARGE SCALE GENOMIC DNA]</scope>
    <source>
        <strain evidence="2 3">NIH1004</strain>
    </source>
</reference>
<evidence type="ECO:0000313" key="4">
    <source>
        <dbReference type="Proteomes" id="UP000324241"/>
    </source>
</evidence>
<reference evidence="1 4" key="2">
    <citation type="submission" date="2019-08" db="EMBL/GenBank/DDBJ databases">
        <title>The genome sequence of a newly discovered highly antifungal drug resistant Aspergillus species, Aspergillus tanneri NIH 1004.</title>
        <authorList>
            <person name="Mounaud S."/>
            <person name="Singh I."/>
            <person name="Joardar V."/>
            <person name="Pakala S."/>
            <person name="Pakala S."/>
            <person name="Venepally P."/>
            <person name="Chung J.K."/>
            <person name="Losada L."/>
            <person name="Nierman W.C."/>
        </authorList>
    </citation>
    <scope>NUCLEOTIDE SEQUENCE [LARGE SCALE GENOMIC DNA]</scope>
    <source>
        <strain evidence="1 4">NIH1004</strain>
    </source>
</reference>
<dbReference type="EMBL" id="SOSA01000394">
    <property type="protein sequence ID" value="THC91669.1"/>
    <property type="molecule type" value="Genomic_DNA"/>
</dbReference>
<dbReference type="GeneID" id="54323912"/>
<proteinExistence type="predicted"/>